<evidence type="ECO:0000256" key="1">
    <source>
        <dbReference type="SAM" id="MobiDB-lite"/>
    </source>
</evidence>
<dbReference type="InterPro" id="IPR050951">
    <property type="entry name" value="Retrovirus_Pol_polyprotein"/>
</dbReference>
<dbReference type="PANTHER" id="PTHR37984:SF5">
    <property type="entry name" value="PROTEIN NYNRIN-LIKE"/>
    <property type="match status" value="1"/>
</dbReference>
<evidence type="ECO:0008006" key="4">
    <source>
        <dbReference type="Google" id="ProtNLM"/>
    </source>
</evidence>
<dbReference type="InterPro" id="IPR036397">
    <property type="entry name" value="RNaseH_sf"/>
</dbReference>
<dbReference type="Proteomes" id="UP001140094">
    <property type="component" value="Unassembled WGS sequence"/>
</dbReference>
<protein>
    <recommendedName>
        <fullName evidence="4">Integrase catalytic domain-containing protein</fullName>
    </recommendedName>
</protein>
<feature type="compositionally biased region" description="Basic and acidic residues" evidence="1">
    <location>
        <begin position="1"/>
        <end position="22"/>
    </location>
</feature>
<dbReference type="PANTHER" id="PTHR37984">
    <property type="entry name" value="PROTEIN CBG26694"/>
    <property type="match status" value="1"/>
</dbReference>
<feature type="non-terminal residue" evidence="2">
    <location>
        <position position="393"/>
    </location>
</feature>
<organism evidence="2 3">
    <name type="scientific">Coemansia guatemalensis</name>
    <dbReference type="NCBI Taxonomy" id="2761395"/>
    <lineage>
        <taxon>Eukaryota</taxon>
        <taxon>Fungi</taxon>
        <taxon>Fungi incertae sedis</taxon>
        <taxon>Zoopagomycota</taxon>
        <taxon>Kickxellomycotina</taxon>
        <taxon>Kickxellomycetes</taxon>
        <taxon>Kickxellales</taxon>
        <taxon>Kickxellaceae</taxon>
        <taxon>Coemansia</taxon>
    </lineage>
</organism>
<evidence type="ECO:0000313" key="2">
    <source>
        <dbReference type="EMBL" id="KAJ2790446.1"/>
    </source>
</evidence>
<dbReference type="EMBL" id="JANBUO010003535">
    <property type="protein sequence ID" value="KAJ2790446.1"/>
    <property type="molecule type" value="Genomic_DNA"/>
</dbReference>
<dbReference type="GO" id="GO:0003676">
    <property type="term" value="F:nucleic acid binding"/>
    <property type="evidence" value="ECO:0007669"/>
    <property type="project" value="InterPro"/>
</dbReference>
<sequence>TFAEFLEREHVTHTRTSDHHPQSDLAEVGVKLFKSALRYLQSDRPADVDWVELVPQAIAAMNNTNSETTQFTPFELFYGVSEEELRAERNIAESEPIESAEEWQLRAAEQAQSLQQRQRRRVRDYANRRRSTRWFEPGELVSVRRQGLPIPVALQSYRRLGPFSVVHRQGVVYYLADLQGPPLARGIPGDTLMPYHMDDDQHSFDAAFDSSRASSMAIADAEHNSGEDDAERNFVPNVVIEYESETDTNSESDSDGDRESVPSGIGGGGGAIARPSPTTNMDVGLQTEPSEDTDHDDDSSSSSTDDSDDSDYDYSGDNGSESDSEYSEMSSGDDDESSDDSQASQPSQPSGGSGGSSDATSTIMGANDMDLNYPGEDAPIDDPDVWPDDETTR</sequence>
<feature type="region of interest" description="Disordered" evidence="1">
    <location>
        <begin position="1"/>
        <end position="23"/>
    </location>
</feature>
<dbReference type="Gene3D" id="3.30.420.10">
    <property type="entry name" value="Ribonuclease H-like superfamily/Ribonuclease H"/>
    <property type="match status" value="1"/>
</dbReference>
<gene>
    <name evidence="2" type="ORF">H4R20_007017</name>
</gene>
<name>A0A9W8HLQ6_9FUNG</name>
<proteinExistence type="predicted"/>
<dbReference type="AlphaFoldDB" id="A0A9W8HLQ6"/>
<feature type="region of interest" description="Disordered" evidence="1">
    <location>
        <begin position="244"/>
        <end position="393"/>
    </location>
</feature>
<dbReference type="InterPro" id="IPR012337">
    <property type="entry name" value="RNaseH-like_sf"/>
</dbReference>
<accession>A0A9W8HLQ6</accession>
<dbReference type="OrthoDB" id="8023605at2759"/>
<feature type="compositionally biased region" description="Acidic residues" evidence="1">
    <location>
        <begin position="244"/>
        <end position="254"/>
    </location>
</feature>
<feature type="non-terminal residue" evidence="2">
    <location>
        <position position="1"/>
    </location>
</feature>
<keyword evidence="3" id="KW-1185">Reference proteome</keyword>
<dbReference type="SUPFAM" id="SSF53098">
    <property type="entry name" value="Ribonuclease H-like"/>
    <property type="match status" value="1"/>
</dbReference>
<comment type="caution">
    <text evidence="2">The sequence shown here is derived from an EMBL/GenBank/DDBJ whole genome shotgun (WGS) entry which is preliminary data.</text>
</comment>
<evidence type="ECO:0000313" key="3">
    <source>
        <dbReference type="Proteomes" id="UP001140094"/>
    </source>
</evidence>
<reference evidence="2" key="1">
    <citation type="submission" date="2022-07" db="EMBL/GenBank/DDBJ databases">
        <title>Phylogenomic reconstructions and comparative analyses of Kickxellomycotina fungi.</title>
        <authorList>
            <person name="Reynolds N.K."/>
            <person name="Stajich J.E."/>
            <person name="Barry K."/>
            <person name="Grigoriev I.V."/>
            <person name="Crous P."/>
            <person name="Smith M.E."/>
        </authorList>
    </citation>
    <scope>NUCLEOTIDE SEQUENCE</scope>
    <source>
        <strain evidence="2">NRRL 1565</strain>
    </source>
</reference>
<feature type="compositionally biased region" description="Acidic residues" evidence="1">
    <location>
        <begin position="289"/>
        <end position="339"/>
    </location>
</feature>
<feature type="compositionally biased region" description="Low complexity" evidence="1">
    <location>
        <begin position="340"/>
        <end position="350"/>
    </location>
</feature>
<feature type="compositionally biased region" description="Acidic residues" evidence="1">
    <location>
        <begin position="378"/>
        <end position="393"/>
    </location>
</feature>